<dbReference type="STRING" id="1423795.FD12_GL000442"/>
<accession>A0A512PJK0</accession>
<dbReference type="AlphaFoldDB" id="A0A512PJK0"/>
<evidence type="ECO:0000313" key="2">
    <source>
        <dbReference type="Proteomes" id="UP000321569"/>
    </source>
</evidence>
<sequence>MQVKRVRNWGMEHQVPKDPLERLTKADVDSDYEIADDLGVQADYLHRVGFMY</sequence>
<gene>
    <name evidence="1" type="ORF">LRA02_02360</name>
</gene>
<protein>
    <submittedName>
        <fullName evidence="1">Uncharacterized protein</fullName>
    </submittedName>
</protein>
<comment type="caution">
    <text evidence="1">The sequence shown here is derived from an EMBL/GenBank/DDBJ whole genome shotgun (WGS) entry which is preliminary data.</text>
</comment>
<name>A0A512PJK0_9LACO</name>
<reference evidence="1 2" key="1">
    <citation type="submission" date="2019-07" db="EMBL/GenBank/DDBJ databases">
        <title>Whole genome shotgun sequence of Lactobacillus rapi NBRC 109618.</title>
        <authorList>
            <person name="Hosoyama A."/>
            <person name="Uohara A."/>
            <person name="Ohji S."/>
            <person name="Ichikawa N."/>
        </authorList>
    </citation>
    <scope>NUCLEOTIDE SEQUENCE [LARGE SCALE GENOMIC DNA]</scope>
    <source>
        <strain evidence="1 2">NBRC 109618</strain>
    </source>
</reference>
<dbReference type="Proteomes" id="UP000321569">
    <property type="component" value="Unassembled WGS sequence"/>
</dbReference>
<evidence type="ECO:0000313" key="1">
    <source>
        <dbReference type="EMBL" id="GEP71368.1"/>
    </source>
</evidence>
<dbReference type="EMBL" id="BKAM01000001">
    <property type="protein sequence ID" value="GEP71368.1"/>
    <property type="molecule type" value="Genomic_DNA"/>
</dbReference>
<proteinExistence type="predicted"/>
<organism evidence="1 2">
    <name type="scientific">Lentilactobacillus rapi</name>
    <dbReference type="NCBI Taxonomy" id="481723"/>
    <lineage>
        <taxon>Bacteria</taxon>
        <taxon>Bacillati</taxon>
        <taxon>Bacillota</taxon>
        <taxon>Bacilli</taxon>
        <taxon>Lactobacillales</taxon>
        <taxon>Lactobacillaceae</taxon>
        <taxon>Lentilactobacillus</taxon>
    </lineage>
</organism>